<feature type="non-terminal residue" evidence="2">
    <location>
        <position position="52"/>
    </location>
</feature>
<sequence>MGISHKLKAQGNLPAQTVPNPNVNVSAITLISGRVSEPAPEKKKKKTVASSS</sequence>
<proteinExistence type="predicted"/>
<evidence type="ECO:0000313" key="2">
    <source>
        <dbReference type="EMBL" id="PNX67042.1"/>
    </source>
</evidence>
<reference evidence="2 3" key="2">
    <citation type="journal article" date="2017" name="Front. Plant Sci.">
        <title>Gene Classification and Mining of Molecular Markers Useful in Red Clover (Trifolium pratense) Breeding.</title>
        <authorList>
            <person name="Istvanek J."/>
            <person name="Dluhosova J."/>
            <person name="Dluhos P."/>
            <person name="Patkova L."/>
            <person name="Nedelnik J."/>
            <person name="Repkova J."/>
        </authorList>
    </citation>
    <scope>NUCLEOTIDE SEQUENCE [LARGE SCALE GENOMIC DNA]</scope>
    <source>
        <strain evidence="3">cv. Tatra</strain>
        <tissue evidence="2">Young leaves</tissue>
    </source>
</reference>
<accession>A0A2K3KLA1</accession>
<reference evidence="2 3" key="1">
    <citation type="journal article" date="2014" name="Am. J. Bot.">
        <title>Genome assembly and annotation for red clover (Trifolium pratense; Fabaceae).</title>
        <authorList>
            <person name="Istvanek J."/>
            <person name="Jaros M."/>
            <person name="Krenek A."/>
            <person name="Repkova J."/>
        </authorList>
    </citation>
    <scope>NUCLEOTIDE SEQUENCE [LARGE SCALE GENOMIC DNA]</scope>
    <source>
        <strain evidence="3">cv. Tatra</strain>
        <tissue evidence="2">Young leaves</tissue>
    </source>
</reference>
<evidence type="ECO:0000313" key="3">
    <source>
        <dbReference type="Proteomes" id="UP000236291"/>
    </source>
</evidence>
<organism evidence="2 3">
    <name type="scientific">Trifolium pratense</name>
    <name type="common">Red clover</name>
    <dbReference type="NCBI Taxonomy" id="57577"/>
    <lineage>
        <taxon>Eukaryota</taxon>
        <taxon>Viridiplantae</taxon>
        <taxon>Streptophyta</taxon>
        <taxon>Embryophyta</taxon>
        <taxon>Tracheophyta</taxon>
        <taxon>Spermatophyta</taxon>
        <taxon>Magnoliopsida</taxon>
        <taxon>eudicotyledons</taxon>
        <taxon>Gunneridae</taxon>
        <taxon>Pentapetalae</taxon>
        <taxon>rosids</taxon>
        <taxon>fabids</taxon>
        <taxon>Fabales</taxon>
        <taxon>Fabaceae</taxon>
        <taxon>Papilionoideae</taxon>
        <taxon>50 kb inversion clade</taxon>
        <taxon>NPAAA clade</taxon>
        <taxon>Hologalegina</taxon>
        <taxon>IRL clade</taxon>
        <taxon>Trifolieae</taxon>
        <taxon>Trifolium</taxon>
    </lineage>
</organism>
<name>A0A2K3KLA1_TRIPR</name>
<evidence type="ECO:0000256" key="1">
    <source>
        <dbReference type="SAM" id="MobiDB-lite"/>
    </source>
</evidence>
<dbReference type="Proteomes" id="UP000236291">
    <property type="component" value="Unassembled WGS sequence"/>
</dbReference>
<feature type="region of interest" description="Disordered" evidence="1">
    <location>
        <begin position="1"/>
        <end position="21"/>
    </location>
</feature>
<protein>
    <submittedName>
        <fullName evidence="2">Uncharacterized protein</fullName>
    </submittedName>
</protein>
<comment type="caution">
    <text evidence="2">The sequence shown here is derived from an EMBL/GenBank/DDBJ whole genome shotgun (WGS) entry which is preliminary data.</text>
</comment>
<dbReference type="AlphaFoldDB" id="A0A2K3KLA1"/>
<dbReference type="EMBL" id="ASHM01202819">
    <property type="protein sequence ID" value="PNX67042.1"/>
    <property type="molecule type" value="Genomic_DNA"/>
</dbReference>
<gene>
    <name evidence="2" type="ORF">L195_g063334</name>
</gene>